<accession>A0A9P1DQB0</accession>
<comment type="caution">
    <text evidence="2">The sequence shown here is derived from an EMBL/GenBank/DDBJ whole genome shotgun (WGS) entry which is preliminary data.</text>
</comment>
<evidence type="ECO:0000313" key="4">
    <source>
        <dbReference type="Proteomes" id="UP001152797"/>
    </source>
</evidence>
<keyword evidence="4" id="KW-1185">Reference proteome</keyword>
<evidence type="ECO:0000313" key="3">
    <source>
        <dbReference type="EMBL" id="CAL4800621.1"/>
    </source>
</evidence>
<reference evidence="3 4" key="2">
    <citation type="submission" date="2024-05" db="EMBL/GenBank/DDBJ databases">
        <authorList>
            <person name="Chen Y."/>
            <person name="Shah S."/>
            <person name="Dougan E. K."/>
            <person name="Thang M."/>
            <person name="Chan C."/>
        </authorList>
    </citation>
    <scope>NUCLEOTIDE SEQUENCE [LARGE SCALE GENOMIC DNA]</scope>
</reference>
<dbReference type="AlphaFoldDB" id="A0A9P1DQB0"/>
<dbReference type="Proteomes" id="UP001152797">
    <property type="component" value="Unassembled WGS sequence"/>
</dbReference>
<protein>
    <submittedName>
        <fullName evidence="3">Neurofilament heavy polypeptide</fullName>
    </submittedName>
</protein>
<feature type="region of interest" description="Disordered" evidence="1">
    <location>
        <begin position="1"/>
        <end position="22"/>
    </location>
</feature>
<organism evidence="2">
    <name type="scientific">Cladocopium goreaui</name>
    <dbReference type="NCBI Taxonomy" id="2562237"/>
    <lineage>
        <taxon>Eukaryota</taxon>
        <taxon>Sar</taxon>
        <taxon>Alveolata</taxon>
        <taxon>Dinophyceae</taxon>
        <taxon>Suessiales</taxon>
        <taxon>Symbiodiniaceae</taxon>
        <taxon>Cladocopium</taxon>
    </lineage>
</organism>
<dbReference type="EMBL" id="CAMXCT020005802">
    <property type="protein sequence ID" value="CAL1166684.1"/>
    <property type="molecule type" value="Genomic_DNA"/>
</dbReference>
<proteinExistence type="predicted"/>
<feature type="compositionally biased region" description="Basic residues" evidence="1">
    <location>
        <begin position="139"/>
        <end position="169"/>
    </location>
</feature>
<dbReference type="EMBL" id="CAMXCT010005802">
    <property type="protein sequence ID" value="CAI4013309.1"/>
    <property type="molecule type" value="Genomic_DNA"/>
</dbReference>
<dbReference type="OrthoDB" id="431283at2759"/>
<evidence type="ECO:0000313" key="2">
    <source>
        <dbReference type="EMBL" id="CAI4013309.1"/>
    </source>
</evidence>
<feature type="compositionally biased region" description="Basic and acidic residues" evidence="1">
    <location>
        <begin position="185"/>
        <end position="195"/>
    </location>
</feature>
<feature type="compositionally biased region" description="Low complexity" evidence="1">
    <location>
        <begin position="244"/>
        <end position="253"/>
    </location>
</feature>
<dbReference type="EMBL" id="CAMXCT030005802">
    <property type="protein sequence ID" value="CAL4800621.1"/>
    <property type="molecule type" value="Genomic_DNA"/>
</dbReference>
<sequence>MAHARYMRFSRSLQSPRTPPEVRRAGRAAFRDSGMLQVLLEQWTSCAGVWTESEFYIQVKEKRKNRSYGSRRWMTRMEIVAKFGSTQVADQIISAKTLDAEETRQYLIWDREGEETTVDHVTTTLFQAAEKDEDEKTRGRSRVRSRKGRKHDKKHGKGKKSRGKKKKRSTSSTSDSSGTSSSDKPSSESEEKEAQQQHGTPAWQSLADLVSKRLTASKWQAKGKKASKKKATKRGKGKKRGKSSKSSDSSGQAGRKKRKEETEEQKLKREQKEQEAQQKKEMREQEKEREKEKKAIEKTKNDAFKKDLRKGNQAGIIST</sequence>
<gene>
    <name evidence="2" type="ORF">C1SCF055_LOCUS38297</name>
</gene>
<feature type="compositionally biased region" description="Basic residues" evidence="1">
    <location>
        <begin position="221"/>
        <end position="243"/>
    </location>
</feature>
<feature type="compositionally biased region" description="Low complexity" evidence="1">
    <location>
        <begin position="170"/>
        <end position="184"/>
    </location>
</feature>
<reference evidence="2" key="1">
    <citation type="submission" date="2022-10" db="EMBL/GenBank/DDBJ databases">
        <authorList>
            <person name="Chen Y."/>
            <person name="Dougan E. K."/>
            <person name="Chan C."/>
            <person name="Rhodes N."/>
            <person name="Thang M."/>
        </authorList>
    </citation>
    <scope>NUCLEOTIDE SEQUENCE</scope>
</reference>
<feature type="compositionally biased region" description="Basic and acidic residues" evidence="1">
    <location>
        <begin position="259"/>
        <end position="310"/>
    </location>
</feature>
<evidence type="ECO:0000256" key="1">
    <source>
        <dbReference type="SAM" id="MobiDB-lite"/>
    </source>
</evidence>
<name>A0A9P1DQB0_9DINO</name>
<feature type="region of interest" description="Disordered" evidence="1">
    <location>
        <begin position="129"/>
        <end position="319"/>
    </location>
</feature>